<organism evidence="1 2">
    <name type="scientific">Rhizophagus irregularis</name>
    <dbReference type="NCBI Taxonomy" id="588596"/>
    <lineage>
        <taxon>Eukaryota</taxon>
        <taxon>Fungi</taxon>
        <taxon>Fungi incertae sedis</taxon>
        <taxon>Mucoromycota</taxon>
        <taxon>Glomeromycotina</taxon>
        <taxon>Glomeromycetes</taxon>
        <taxon>Glomerales</taxon>
        <taxon>Glomeraceae</taxon>
        <taxon>Rhizophagus</taxon>
    </lineage>
</organism>
<reference evidence="1 2" key="2">
    <citation type="submission" date="2017-09" db="EMBL/GenBank/DDBJ databases">
        <title>Extensive intraspecific genome diversity in a model arbuscular mycorrhizal fungus.</title>
        <authorList>
            <person name="Chen E.C."/>
            <person name="Morin E."/>
            <person name="Beaudet D."/>
            <person name="Noel J."/>
            <person name="Ndikumana S."/>
            <person name="Charron P."/>
            <person name="St-Onge C."/>
            <person name="Giorgi J."/>
            <person name="Grigoriev I.V."/>
            <person name="Roux C."/>
            <person name="Martin F.M."/>
            <person name="Corradi N."/>
        </authorList>
    </citation>
    <scope>NUCLEOTIDE SEQUENCE [LARGE SCALE GENOMIC DNA]</scope>
    <source>
        <strain evidence="1 2">A5</strain>
    </source>
</reference>
<comment type="caution">
    <text evidence="1">The sequence shown here is derived from an EMBL/GenBank/DDBJ whole genome shotgun (WGS) entry which is preliminary data.</text>
</comment>
<gene>
    <name evidence="1" type="ORF">RhiirA5_439658</name>
</gene>
<reference evidence="1 2" key="1">
    <citation type="submission" date="2016-04" db="EMBL/GenBank/DDBJ databases">
        <title>Genome analyses suggest a sexual origin of heterokaryosis in a supposedly ancient asexual fungus.</title>
        <authorList>
            <person name="Ropars J."/>
            <person name="Sedzielewska K."/>
            <person name="Noel J."/>
            <person name="Charron P."/>
            <person name="Farinelli L."/>
            <person name="Marton T."/>
            <person name="Kruger M."/>
            <person name="Pelin A."/>
            <person name="Brachmann A."/>
            <person name="Corradi N."/>
        </authorList>
    </citation>
    <scope>NUCLEOTIDE SEQUENCE [LARGE SCALE GENOMIC DNA]</scope>
    <source>
        <strain evidence="1 2">A5</strain>
    </source>
</reference>
<evidence type="ECO:0000313" key="2">
    <source>
        <dbReference type="Proteomes" id="UP000232722"/>
    </source>
</evidence>
<dbReference type="EMBL" id="LLXJ01006722">
    <property type="protein sequence ID" value="PKB94057.1"/>
    <property type="molecule type" value="Genomic_DNA"/>
</dbReference>
<sequence>MIIWELITGRKPFWDKSHDTDLIIEICDGVRPPIVENNASKYQSKWKYNSADIGPITINNPDAIIYKSRPLSVMIKYAESTRSLKNSNRLFDK</sequence>
<dbReference type="Proteomes" id="UP000232722">
    <property type="component" value="Unassembled WGS sequence"/>
</dbReference>
<protein>
    <recommendedName>
        <fullName evidence="3">Protein kinase domain-containing protein</fullName>
    </recommendedName>
</protein>
<dbReference type="InterPro" id="IPR011009">
    <property type="entry name" value="Kinase-like_dom_sf"/>
</dbReference>
<dbReference type="Gene3D" id="1.10.510.10">
    <property type="entry name" value="Transferase(Phosphotransferase) domain 1"/>
    <property type="match status" value="1"/>
</dbReference>
<evidence type="ECO:0000313" key="1">
    <source>
        <dbReference type="EMBL" id="PKB94057.1"/>
    </source>
</evidence>
<dbReference type="SUPFAM" id="SSF56112">
    <property type="entry name" value="Protein kinase-like (PK-like)"/>
    <property type="match status" value="1"/>
</dbReference>
<name>A0A2N0NHJ6_9GLOM</name>
<proteinExistence type="predicted"/>
<accession>A0A2N0NHJ6</accession>
<dbReference type="VEuPathDB" id="FungiDB:RhiirA1_467569"/>
<evidence type="ECO:0008006" key="3">
    <source>
        <dbReference type="Google" id="ProtNLM"/>
    </source>
</evidence>
<dbReference type="AlphaFoldDB" id="A0A2N0NHJ6"/>